<dbReference type="InterPro" id="IPR035243">
    <property type="entry name" value="TamA_POTRA_Dom_1"/>
</dbReference>
<keyword evidence="5" id="KW-0812">Transmembrane</keyword>
<comment type="similarity">
    <text evidence="2">Belongs to the TamA family.</text>
</comment>
<reference evidence="14 15" key="1">
    <citation type="journal article" date="2019" name="Int. J. Syst. Evol. Microbiol.">
        <title>The Global Catalogue of Microorganisms (GCM) 10K type strain sequencing project: providing services to taxonomists for standard genome sequencing and annotation.</title>
        <authorList>
            <consortium name="The Broad Institute Genomics Platform"/>
            <consortium name="The Broad Institute Genome Sequencing Center for Infectious Disease"/>
            <person name="Wu L."/>
            <person name="Ma J."/>
        </authorList>
    </citation>
    <scope>NUCLEOTIDE SEQUENCE [LARGE SCALE GENOMIC DNA]</scope>
    <source>
        <strain evidence="14 15">JCM 13378</strain>
    </source>
</reference>
<evidence type="ECO:0000256" key="10">
    <source>
        <dbReference type="ARBA" id="ARBA00093548"/>
    </source>
</evidence>
<evidence type="ECO:0000256" key="5">
    <source>
        <dbReference type="ARBA" id="ARBA00022692"/>
    </source>
</evidence>
<proteinExistence type="inferred from homology"/>
<evidence type="ECO:0000259" key="11">
    <source>
        <dbReference type="Pfam" id="PF01103"/>
    </source>
</evidence>
<feature type="domain" description="Bacterial surface antigen (D15)" evidence="11">
    <location>
        <begin position="302"/>
        <end position="589"/>
    </location>
</feature>
<keyword evidence="6" id="KW-0732">Signal</keyword>
<keyword evidence="8" id="KW-0998">Cell outer membrane</keyword>
<feature type="domain" description="POTRA" evidence="12">
    <location>
        <begin position="201"/>
        <end position="258"/>
    </location>
</feature>
<protein>
    <recommendedName>
        <fullName evidence="3">Translocation and assembly module subunit TamA</fullName>
    </recommendedName>
    <alternativeName>
        <fullName evidence="9">Autotransporter assembly factor TamA</fullName>
    </alternativeName>
</protein>
<dbReference type="Proteomes" id="UP001501757">
    <property type="component" value="Unassembled WGS sequence"/>
</dbReference>
<keyword evidence="4" id="KW-1134">Transmembrane beta strand</keyword>
<dbReference type="InterPro" id="IPR039910">
    <property type="entry name" value="D15-like"/>
</dbReference>
<evidence type="ECO:0000259" key="12">
    <source>
        <dbReference type="Pfam" id="PF07244"/>
    </source>
</evidence>
<evidence type="ECO:0000256" key="7">
    <source>
        <dbReference type="ARBA" id="ARBA00023136"/>
    </source>
</evidence>
<dbReference type="Pfam" id="PF01103">
    <property type="entry name" value="Omp85"/>
    <property type="match status" value="1"/>
</dbReference>
<accession>A0ABN0WMN6</accession>
<dbReference type="PANTHER" id="PTHR12815:SF47">
    <property type="entry name" value="TRANSLOCATION AND ASSEMBLY MODULE SUBUNIT TAMA"/>
    <property type="match status" value="1"/>
</dbReference>
<dbReference type="Gene3D" id="3.10.20.310">
    <property type="entry name" value="membrane protein fhac"/>
    <property type="match status" value="3"/>
</dbReference>
<evidence type="ECO:0000256" key="1">
    <source>
        <dbReference type="ARBA" id="ARBA00004442"/>
    </source>
</evidence>
<evidence type="ECO:0000313" key="14">
    <source>
        <dbReference type="EMBL" id="GAA0341906.1"/>
    </source>
</evidence>
<evidence type="ECO:0000313" key="15">
    <source>
        <dbReference type="Proteomes" id="UP001501757"/>
    </source>
</evidence>
<dbReference type="InterPro" id="IPR010827">
    <property type="entry name" value="BamA/TamA_POTRA"/>
</dbReference>
<organism evidence="14 15">
    <name type="scientific">Bowmanella denitrificans</name>
    <dbReference type="NCBI Taxonomy" id="366582"/>
    <lineage>
        <taxon>Bacteria</taxon>
        <taxon>Pseudomonadati</taxon>
        <taxon>Pseudomonadota</taxon>
        <taxon>Gammaproteobacteria</taxon>
        <taxon>Alteromonadales</taxon>
        <taxon>Alteromonadaceae</taxon>
        <taxon>Bowmanella</taxon>
    </lineage>
</organism>
<evidence type="ECO:0000256" key="4">
    <source>
        <dbReference type="ARBA" id="ARBA00022452"/>
    </source>
</evidence>
<evidence type="ECO:0000256" key="9">
    <source>
        <dbReference type="ARBA" id="ARBA00033063"/>
    </source>
</evidence>
<evidence type="ECO:0000256" key="3">
    <source>
        <dbReference type="ARBA" id="ARBA00015419"/>
    </source>
</evidence>
<dbReference type="Pfam" id="PF17243">
    <property type="entry name" value="POTRA_TamA_1"/>
    <property type="match status" value="1"/>
</dbReference>
<comment type="subcellular location">
    <subcellularLocation>
        <location evidence="1">Cell outer membrane</location>
    </subcellularLocation>
</comment>
<sequence length="592" mass="66437">MQIFSFNRRLVSNLMLYWCLFFCLYIISLSVSAQALLEVKIEGASDQQQQNILAHLGPVPEASAQLNSYIAKARDKTQKALVALGYNNANINTKVQRELTPLRLLIQIEPGPATHIRQMNVEVPGDASQDKDFQAFIQNMQTHKGQVLNHGRYETWKSELQNYARSHGYLSGKWQQHELKVNTETQQADVYLVYDSGIRHRLGEVNFQGSDMTPELLSRLSPLTSGEYYQSSHLSALESALRRSGYFADVLVTPDLNAIEDYHVPVNVALTDAPSHSFKVGLGYVTDTGPRAQINWRTPRVNRYGHSQETTLRYSTVNPYASFLYQIPGDDPLTHSYQLKLGLEQNDFGDLSSIQKHAAVVSQSTAHKWIWAAQLRWLDEKWSLDGLDFQAGYLLPGLTLSRTRRQGPIRDPEEGFLQNYQIEATDKLLGSDGRLLRVSAFWKWLHRFGNHRLVLKGQAGINITGIDTVEDLAPSLRFFAGGDQSIRGFDYNSLGPTAEVQTSEGLQTKVVGGKMLAVGSAEYQYYLTPDWRMAIFTDAGNAFNRNNFNPVQSVGAGVHWLSPVGAVRLELAYGVSEDDPPWRVHISMGAEL</sequence>
<dbReference type="Gene3D" id="2.40.160.50">
    <property type="entry name" value="membrane protein fhac: a member of the omp85/tpsb transporter family"/>
    <property type="match status" value="1"/>
</dbReference>
<dbReference type="PANTHER" id="PTHR12815">
    <property type="entry name" value="SORTING AND ASSEMBLY MACHINERY SAMM50 PROTEIN FAMILY MEMBER"/>
    <property type="match status" value="1"/>
</dbReference>
<evidence type="ECO:0000256" key="8">
    <source>
        <dbReference type="ARBA" id="ARBA00023237"/>
    </source>
</evidence>
<dbReference type="RefSeq" id="WP_343840927.1">
    <property type="nucleotide sequence ID" value="NZ_BAAAEI010000002.1"/>
</dbReference>
<comment type="subunit">
    <text evidence="10">Interacts with TamB to form the translocation and assembly module (TAM).</text>
</comment>
<evidence type="ECO:0000256" key="6">
    <source>
        <dbReference type="ARBA" id="ARBA00022729"/>
    </source>
</evidence>
<keyword evidence="7" id="KW-0472">Membrane</keyword>
<comment type="caution">
    <text evidence="14">The sequence shown here is derived from an EMBL/GenBank/DDBJ whole genome shotgun (WGS) entry which is preliminary data.</text>
</comment>
<dbReference type="EMBL" id="BAAAEI010000002">
    <property type="protein sequence ID" value="GAA0341906.1"/>
    <property type="molecule type" value="Genomic_DNA"/>
</dbReference>
<dbReference type="InterPro" id="IPR000184">
    <property type="entry name" value="Bac_surfAg_D15"/>
</dbReference>
<name>A0ABN0WMN6_9ALTE</name>
<feature type="domain" description="TamA POTRA" evidence="13">
    <location>
        <begin position="38"/>
        <end position="110"/>
    </location>
</feature>
<keyword evidence="15" id="KW-1185">Reference proteome</keyword>
<dbReference type="Pfam" id="PF07244">
    <property type="entry name" value="POTRA"/>
    <property type="match status" value="1"/>
</dbReference>
<evidence type="ECO:0000259" key="13">
    <source>
        <dbReference type="Pfam" id="PF17243"/>
    </source>
</evidence>
<evidence type="ECO:0000256" key="2">
    <source>
        <dbReference type="ARBA" id="ARBA00010248"/>
    </source>
</evidence>
<gene>
    <name evidence="14" type="ORF">GCM10009092_03080</name>
</gene>